<name>A0A2R8BFG3_9RHOB</name>
<evidence type="ECO:0000313" key="3">
    <source>
        <dbReference type="Proteomes" id="UP000244880"/>
    </source>
</evidence>
<dbReference type="EMBL" id="OMOR01000001">
    <property type="protein sequence ID" value="SPH21822.1"/>
    <property type="molecule type" value="Genomic_DNA"/>
</dbReference>
<reference evidence="2 3" key="1">
    <citation type="submission" date="2018-03" db="EMBL/GenBank/DDBJ databases">
        <authorList>
            <person name="Keele B.F."/>
        </authorList>
    </citation>
    <scope>NUCLEOTIDE SEQUENCE [LARGE SCALE GENOMIC DNA]</scope>
    <source>
        <strain evidence="2 3">CECT 8599</strain>
    </source>
</reference>
<keyword evidence="1" id="KW-1133">Transmembrane helix</keyword>
<keyword evidence="1" id="KW-0812">Transmembrane</keyword>
<evidence type="ECO:0000313" key="2">
    <source>
        <dbReference type="EMBL" id="SPH21822.1"/>
    </source>
</evidence>
<dbReference type="OrthoDB" id="7869914at2"/>
<keyword evidence="1" id="KW-0472">Membrane</keyword>
<dbReference type="AlphaFoldDB" id="A0A2R8BFG3"/>
<gene>
    <name evidence="2" type="ORF">ASD8599_02571</name>
</gene>
<protein>
    <recommendedName>
        <fullName evidence="4">UDP-N-acetylmuramate--alanine ligase</fullName>
    </recommendedName>
</protein>
<accession>A0A2R8BFG3</accession>
<feature type="transmembrane region" description="Helical" evidence="1">
    <location>
        <begin position="27"/>
        <end position="60"/>
    </location>
</feature>
<dbReference type="Proteomes" id="UP000244880">
    <property type="component" value="Unassembled WGS sequence"/>
</dbReference>
<proteinExistence type="predicted"/>
<evidence type="ECO:0000256" key="1">
    <source>
        <dbReference type="SAM" id="Phobius"/>
    </source>
</evidence>
<dbReference type="InterPro" id="IPR018919">
    <property type="entry name" value="DUF2484"/>
</dbReference>
<evidence type="ECO:0008006" key="4">
    <source>
        <dbReference type="Google" id="ProtNLM"/>
    </source>
</evidence>
<sequence>MTLLFACITWVFASVACAMLPMRRQYIPGVILLIAAPVLIVWIGFQVHPLAAVAALAAFVSMFRNPLRYLLARLRGEEPELPK</sequence>
<organism evidence="2 3">
    <name type="scientific">Ascidiaceihabitans donghaensis</name>
    <dbReference type="NCBI Taxonomy" id="1510460"/>
    <lineage>
        <taxon>Bacteria</taxon>
        <taxon>Pseudomonadati</taxon>
        <taxon>Pseudomonadota</taxon>
        <taxon>Alphaproteobacteria</taxon>
        <taxon>Rhodobacterales</taxon>
        <taxon>Paracoccaceae</taxon>
        <taxon>Ascidiaceihabitans</taxon>
    </lineage>
</organism>
<keyword evidence="3" id="KW-1185">Reference proteome</keyword>
<dbReference type="RefSeq" id="WP_108828860.1">
    <property type="nucleotide sequence ID" value="NZ_OMOR01000001.1"/>
</dbReference>
<dbReference type="Pfam" id="PF10658">
    <property type="entry name" value="DUF2484"/>
    <property type="match status" value="1"/>
</dbReference>